<dbReference type="GeneTree" id="ENSGT00940000154651"/>
<dbReference type="Ensembl" id="ENSFCTT00005048662.1">
    <property type="protein sequence ID" value="ENSFCTP00005035206.1"/>
    <property type="gene ID" value="ENSFCTG00005016942.1"/>
</dbReference>
<feature type="transmembrane region" description="Helical" evidence="1">
    <location>
        <begin position="131"/>
        <end position="153"/>
    </location>
</feature>
<keyword evidence="3" id="KW-1185">Reference proteome</keyword>
<keyword evidence="1" id="KW-0812">Transmembrane</keyword>
<organism evidence="2 3">
    <name type="scientific">Felis catus</name>
    <name type="common">Cat</name>
    <name type="synonym">Felis silvestris catus</name>
    <dbReference type="NCBI Taxonomy" id="9685"/>
    <lineage>
        <taxon>Eukaryota</taxon>
        <taxon>Metazoa</taxon>
        <taxon>Chordata</taxon>
        <taxon>Craniata</taxon>
        <taxon>Vertebrata</taxon>
        <taxon>Euteleostomi</taxon>
        <taxon>Mammalia</taxon>
        <taxon>Eutheria</taxon>
        <taxon>Laurasiatheria</taxon>
        <taxon>Carnivora</taxon>
        <taxon>Feliformia</taxon>
        <taxon>Felidae</taxon>
        <taxon>Felinae</taxon>
        <taxon>Felis</taxon>
    </lineage>
</organism>
<keyword evidence="1" id="KW-0472">Membrane</keyword>
<name>A0ABI7YKR8_FELCA</name>
<keyword evidence="1" id="KW-1133">Transmembrane helix</keyword>
<reference evidence="2" key="2">
    <citation type="submission" date="2025-08" db="UniProtKB">
        <authorList>
            <consortium name="Ensembl"/>
        </authorList>
    </citation>
    <scope>IDENTIFICATION</scope>
    <source>
        <strain evidence="2">breed Abyssinian</strain>
    </source>
</reference>
<evidence type="ECO:0000313" key="3">
    <source>
        <dbReference type="Proteomes" id="UP000823872"/>
    </source>
</evidence>
<reference evidence="2 3" key="1">
    <citation type="submission" date="2021-02" db="EMBL/GenBank/DDBJ databases">
        <title>Safari Cat Assemblies.</title>
        <authorList>
            <person name="Bredemeyer K.R."/>
            <person name="Murphy W.J."/>
        </authorList>
    </citation>
    <scope>NUCLEOTIDE SEQUENCE [LARGE SCALE GENOMIC DNA]</scope>
</reference>
<feature type="transmembrane region" description="Helical" evidence="1">
    <location>
        <begin position="51"/>
        <end position="78"/>
    </location>
</feature>
<feature type="transmembrane region" description="Helical" evidence="1">
    <location>
        <begin position="99"/>
        <end position="119"/>
    </location>
</feature>
<evidence type="ECO:0000313" key="2">
    <source>
        <dbReference type="Ensembl" id="ENSFCTP00005035206.1"/>
    </source>
</evidence>
<protein>
    <submittedName>
        <fullName evidence="2">Uncharacterized protein</fullName>
    </submittedName>
</protein>
<evidence type="ECO:0000256" key="1">
    <source>
        <dbReference type="SAM" id="Phobius"/>
    </source>
</evidence>
<proteinExistence type="predicted"/>
<gene>
    <name evidence="2" type="primary">SLC7A3</name>
</gene>
<sequence>MLCQAFHRFGQKLVRRLPKEQQRPETDTAISLSTLDLVVLSVDHILGAGEIWAFITAWNLIFSYVADTAMVALTWNLAFDYLRENRISQTLHENIAPHVSRVLTEYLDFFVVGLVLFLMELPTLRINHFLLVSRAVTMLKLLILSFIIITGFIKGDLHNWKLTEEDYVKAGLN</sequence>
<accession>A0ABI7YKR8</accession>
<dbReference type="Gene3D" id="1.20.1740.10">
    <property type="entry name" value="Amino acid/polyamine transporter I"/>
    <property type="match status" value="1"/>
</dbReference>
<dbReference type="Proteomes" id="UP000823872">
    <property type="component" value="Chromosome B4"/>
</dbReference>
<reference evidence="2" key="3">
    <citation type="submission" date="2025-09" db="UniProtKB">
        <authorList>
            <consortium name="Ensembl"/>
        </authorList>
    </citation>
    <scope>IDENTIFICATION</scope>
    <source>
        <strain evidence="2">breed Abyssinian</strain>
    </source>
</reference>
<dbReference type="PANTHER" id="PTHR43243:SF102">
    <property type="entry name" value="PX DOMAIN-CONTAINING PROTEIN"/>
    <property type="match status" value="1"/>
</dbReference>
<dbReference type="PANTHER" id="PTHR43243">
    <property type="entry name" value="INNER MEMBRANE TRANSPORTER YGJI-RELATED"/>
    <property type="match status" value="1"/>
</dbReference>